<feature type="domain" description="Zn(2)-C6 fungal-type" evidence="3">
    <location>
        <begin position="13"/>
        <end position="43"/>
    </location>
</feature>
<evidence type="ECO:0000313" key="5">
    <source>
        <dbReference type="Proteomes" id="UP000824998"/>
    </source>
</evidence>
<evidence type="ECO:0000259" key="3">
    <source>
        <dbReference type="PROSITE" id="PS50048"/>
    </source>
</evidence>
<dbReference type="PANTHER" id="PTHR47784">
    <property type="entry name" value="STEROL UPTAKE CONTROL PROTEIN 2"/>
    <property type="match status" value="1"/>
</dbReference>
<dbReference type="SUPFAM" id="SSF57701">
    <property type="entry name" value="Zn2/Cys6 DNA-binding domain"/>
    <property type="match status" value="1"/>
</dbReference>
<name>A0A9P7YIC7_9HELO</name>
<accession>A0A9P7YIC7</accession>
<gene>
    <name evidence="4" type="ORF">BJ875DRAFT_442165</name>
</gene>
<feature type="region of interest" description="Disordered" evidence="2">
    <location>
        <begin position="55"/>
        <end position="76"/>
    </location>
</feature>
<dbReference type="GO" id="GO:0008270">
    <property type="term" value="F:zinc ion binding"/>
    <property type="evidence" value="ECO:0007669"/>
    <property type="project" value="InterPro"/>
</dbReference>
<evidence type="ECO:0000313" key="4">
    <source>
        <dbReference type="EMBL" id="KAG9233523.1"/>
    </source>
</evidence>
<evidence type="ECO:0000256" key="1">
    <source>
        <dbReference type="ARBA" id="ARBA00023242"/>
    </source>
</evidence>
<dbReference type="AlphaFoldDB" id="A0A9P7YIC7"/>
<dbReference type="InterPro" id="IPR036864">
    <property type="entry name" value="Zn2-C6_fun-type_DNA-bd_sf"/>
</dbReference>
<dbReference type="PROSITE" id="PS00463">
    <property type="entry name" value="ZN2_CY6_FUNGAL_1"/>
    <property type="match status" value="1"/>
</dbReference>
<dbReference type="PANTHER" id="PTHR47784:SF5">
    <property type="entry name" value="STEROL UPTAKE CONTROL PROTEIN 2"/>
    <property type="match status" value="1"/>
</dbReference>
<evidence type="ECO:0000256" key="2">
    <source>
        <dbReference type="SAM" id="MobiDB-lite"/>
    </source>
</evidence>
<reference evidence="4" key="1">
    <citation type="journal article" date="2021" name="IMA Fungus">
        <title>Genomic characterization of three marine fungi, including Emericellopsis atlantica sp. nov. with signatures of a generalist lifestyle and marine biomass degradation.</title>
        <authorList>
            <person name="Hagestad O.C."/>
            <person name="Hou L."/>
            <person name="Andersen J.H."/>
            <person name="Hansen E.H."/>
            <person name="Altermark B."/>
            <person name="Li C."/>
            <person name="Kuhnert E."/>
            <person name="Cox R.J."/>
            <person name="Crous P.W."/>
            <person name="Spatafora J.W."/>
            <person name="Lail K."/>
            <person name="Amirebrahimi M."/>
            <person name="Lipzen A."/>
            <person name="Pangilinan J."/>
            <person name="Andreopoulos W."/>
            <person name="Hayes R.D."/>
            <person name="Ng V."/>
            <person name="Grigoriev I.V."/>
            <person name="Jackson S.A."/>
            <person name="Sutton T.D.S."/>
            <person name="Dobson A.D.W."/>
            <person name="Rama T."/>
        </authorList>
    </citation>
    <scope>NUCLEOTIDE SEQUENCE</scope>
    <source>
        <strain evidence="4">TRa018bII</strain>
    </source>
</reference>
<dbReference type="EMBL" id="MU251497">
    <property type="protein sequence ID" value="KAG9233523.1"/>
    <property type="molecule type" value="Genomic_DNA"/>
</dbReference>
<dbReference type="OrthoDB" id="5386330at2759"/>
<proteinExistence type="predicted"/>
<dbReference type="Proteomes" id="UP000824998">
    <property type="component" value="Unassembled WGS sequence"/>
</dbReference>
<dbReference type="InterPro" id="IPR053157">
    <property type="entry name" value="Sterol_Uptake_Regulator"/>
</dbReference>
<dbReference type="SMART" id="SM00066">
    <property type="entry name" value="GAL4"/>
    <property type="match status" value="1"/>
</dbReference>
<dbReference type="CDD" id="cd00067">
    <property type="entry name" value="GAL4"/>
    <property type="match status" value="1"/>
</dbReference>
<dbReference type="InterPro" id="IPR001138">
    <property type="entry name" value="Zn2Cys6_DnaBD"/>
</dbReference>
<dbReference type="PROSITE" id="PS50048">
    <property type="entry name" value="ZN2_CY6_FUNGAL_2"/>
    <property type="match status" value="1"/>
</dbReference>
<sequence length="393" mass="43983">MLMRRHHNKTRTGCKQCKSKRTKCDETQPSCQKCCRRGESCSYRDSSLIVIHSYTTPVERSSQTPASDTPSTQTSNGVLLQASQRKGDDIPRASSPLALKNDQNDTLRLMHHYNVSTRHSIADPGNPSQISIWRDAIPSLAFKHDFLLSGLLAVTSLHLTLLRPSHTHTNAALKHYIGALALFRPHLSSIGPDNASALFAFACLVPLYAFGIHNTSLSSKEAIPGIIEVFTLYRGITPVVTTGVQWLENGPFSDFMLPAPNNVATVLSPAIEETLALLSYHNQQTTSNPELIGAYEGAIAMLRITFVLTEEHPDMNMAILPFPLFTPKEYITRLKAREPFALVILAHYAVVLHWLRHYLWLQGWGKEIVEAIKDKVDDDHQRCIQWCIIEVEK</sequence>
<keyword evidence="1" id="KW-0539">Nucleus</keyword>
<comment type="caution">
    <text evidence="4">The sequence shown here is derived from an EMBL/GenBank/DDBJ whole genome shotgun (WGS) entry which is preliminary data.</text>
</comment>
<organism evidence="4 5">
    <name type="scientific">Amylocarpus encephaloides</name>
    <dbReference type="NCBI Taxonomy" id="45428"/>
    <lineage>
        <taxon>Eukaryota</taxon>
        <taxon>Fungi</taxon>
        <taxon>Dikarya</taxon>
        <taxon>Ascomycota</taxon>
        <taxon>Pezizomycotina</taxon>
        <taxon>Leotiomycetes</taxon>
        <taxon>Helotiales</taxon>
        <taxon>Helotiales incertae sedis</taxon>
        <taxon>Amylocarpus</taxon>
    </lineage>
</organism>
<dbReference type="Pfam" id="PF00172">
    <property type="entry name" value="Zn_clus"/>
    <property type="match status" value="1"/>
</dbReference>
<dbReference type="Gene3D" id="4.10.240.10">
    <property type="entry name" value="Zn(2)-C6 fungal-type DNA-binding domain"/>
    <property type="match status" value="1"/>
</dbReference>
<protein>
    <recommendedName>
        <fullName evidence="3">Zn(2)-C6 fungal-type domain-containing protein</fullName>
    </recommendedName>
</protein>
<keyword evidence="5" id="KW-1185">Reference proteome</keyword>
<dbReference type="GO" id="GO:0001228">
    <property type="term" value="F:DNA-binding transcription activator activity, RNA polymerase II-specific"/>
    <property type="evidence" value="ECO:0007669"/>
    <property type="project" value="TreeGrafter"/>
</dbReference>